<dbReference type="Gene3D" id="3.30.750.140">
    <property type="match status" value="1"/>
</dbReference>
<feature type="compositionally biased region" description="Low complexity" evidence="1">
    <location>
        <begin position="421"/>
        <end position="435"/>
    </location>
</feature>
<accession>A0ABW1WWM6</accession>
<feature type="compositionally biased region" description="Polar residues" evidence="1">
    <location>
        <begin position="94"/>
        <end position="106"/>
    </location>
</feature>
<dbReference type="CDD" id="cd17470">
    <property type="entry name" value="T3SS_Flik_C"/>
    <property type="match status" value="1"/>
</dbReference>
<sequence>MAVSRADLAEVFLRPAVRPAAAQAKVGAARFTVESAERKPAAPARPIVRREEPTPADRTGTEAGKEVGKEASRTDRAGSAESRPSARPAERAPQTKSAQGNLTQARTARDHAASAPGRAQDVAAKPEARLPERADAAGPAQQASAEKAAAEETGAASASETVDEKGESDEASRDAEDAAAKTDPGALLAPPLTPPAPSASPAVSSPVAGTGAGEGGKIEGGAVAAGSGPDRGVTAAADGAASVPQPGEAGFDAVLVGSRGGVQDAAQALAQALPASSAAGSVRPAGGTAAADGAALPQPPVTSPIPLSAVPMTIGLRSLSGMNRFAIRLDPVELGRIDVSLDLDKEGGKARAHLVVDRPETLALLQRDASSLQQALAQAGFEAGAEAGGGIDLSLRGETGSQGGRDGEPSSRGRSEGPPGGRAEVPSPLDLAPLRPLRAAGNLDIRI</sequence>
<feature type="region of interest" description="Disordered" evidence="1">
    <location>
        <begin position="25"/>
        <end position="244"/>
    </location>
</feature>
<protein>
    <submittedName>
        <fullName evidence="3">Flagellar hook-length control protein FliK</fullName>
    </submittedName>
</protein>
<feature type="compositionally biased region" description="Basic and acidic residues" evidence="1">
    <location>
        <begin position="405"/>
        <end position="415"/>
    </location>
</feature>
<feature type="compositionally biased region" description="Basic and acidic residues" evidence="1">
    <location>
        <begin position="48"/>
        <end position="78"/>
    </location>
</feature>
<feature type="compositionally biased region" description="Low complexity" evidence="1">
    <location>
        <begin position="136"/>
        <end position="160"/>
    </location>
</feature>
<evidence type="ECO:0000256" key="1">
    <source>
        <dbReference type="SAM" id="MobiDB-lite"/>
    </source>
</evidence>
<dbReference type="Pfam" id="PF02120">
    <property type="entry name" value="Flg_hook"/>
    <property type="match status" value="1"/>
</dbReference>
<organism evidence="3 4">
    <name type="scientific">Methylorubrum zatmanii</name>
    <dbReference type="NCBI Taxonomy" id="29429"/>
    <lineage>
        <taxon>Bacteria</taxon>
        <taxon>Pseudomonadati</taxon>
        <taxon>Pseudomonadota</taxon>
        <taxon>Alphaproteobacteria</taxon>
        <taxon>Hyphomicrobiales</taxon>
        <taxon>Methylobacteriaceae</taxon>
        <taxon>Methylorubrum</taxon>
    </lineage>
</organism>
<dbReference type="InterPro" id="IPR021136">
    <property type="entry name" value="Flagellar_hook_control-like_C"/>
</dbReference>
<dbReference type="Proteomes" id="UP001596237">
    <property type="component" value="Unassembled WGS sequence"/>
</dbReference>
<feature type="compositionally biased region" description="Gly residues" evidence="1">
    <location>
        <begin position="210"/>
        <end position="219"/>
    </location>
</feature>
<evidence type="ECO:0000313" key="3">
    <source>
        <dbReference type="EMBL" id="MFC6391847.1"/>
    </source>
</evidence>
<keyword evidence="4" id="KW-1185">Reference proteome</keyword>
<evidence type="ECO:0000313" key="4">
    <source>
        <dbReference type="Proteomes" id="UP001596237"/>
    </source>
</evidence>
<name>A0ABW1WWM6_9HYPH</name>
<keyword evidence="3" id="KW-0969">Cilium</keyword>
<reference evidence="4" key="1">
    <citation type="journal article" date="2019" name="Int. J. Syst. Evol. Microbiol.">
        <title>The Global Catalogue of Microorganisms (GCM) 10K type strain sequencing project: providing services to taxonomists for standard genome sequencing and annotation.</title>
        <authorList>
            <consortium name="The Broad Institute Genomics Platform"/>
            <consortium name="The Broad Institute Genome Sequencing Center for Infectious Disease"/>
            <person name="Wu L."/>
            <person name="Ma J."/>
        </authorList>
    </citation>
    <scope>NUCLEOTIDE SEQUENCE [LARGE SCALE GENOMIC DNA]</scope>
    <source>
        <strain evidence="4">CCUG 36916</strain>
    </source>
</reference>
<dbReference type="RefSeq" id="WP_378741719.1">
    <property type="nucleotide sequence ID" value="NZ_JBHSTT010000085.1"/>
</dbReference>
<feature type="compositionally biased region" description="Low complexity" evidence="1">
    <location>
        <begin position="199"/>
        <end position="209"/>
    </location>
</feature>
<gene>
    <name evidence="3" type="ORF">ACFQDP_21295</name>
</gene>
<evidence type="ECO:0000259" key="2">
    <source>
        <dbReference type="Pfam" id="PF02120"/>
    </source>
</evidence>
<feature type="compositionally biased region" description="Basic and acidic residues" evidence="1">
    <location>
        <begin position="162"/>
        <end position="180"/>
    </location>
</feature>
<feature type="region of interest" description="Disordered" evidence="1">
    <location>
        <begin position="279"/>
        <end position="298"/>
    </location>
</feature>
<comment type="caution">
    <text evidence="3">The sequence shown here is derived from an EMBL/GenBank/DDBJ whole genome shotgun (WGS) entry which is preliminary data.</text>
</comment>
<dbReference type="InterPro" id="IPR038610">
    <property type="entry name" value="FliK-like_C_sf"/>
</dbReference>
<feature type="domain" description="Flagellar hook-length control protein-like C-terminal" evidence="2">
    <location>
        <begin position="321"/>
        <end position="383"/>
    </location>
</feature>
<proteinExistence type="predicted"/>
<feature type="region of interest" description="Disordered" evidence="1">
    <location>
        <begin position="389"/>
        <end position="435"/>
    </location>
</feature>
<keyword evidence="3" id="KW-0282">Flagellum</keyword>
<dbReference type="EMBL" id="JBHSTT010000085">
    <property type="protein sequence ID" value="MFC6391847.1"/>
    <property type="molecule type" value="Genomic_DNA"/>
</dbReference>
<feature type="compositionally biased region" description="Low complexity" evidence="1">
    <location>
        <begin position="279"/>
        <end position="295"/>
    </location>
</feature>
<keyword evidence="3" id="KW-0966">Cell projection</keyword>
<feature type="compositionally biased region" description="Basic and acidic residues" evidence="1">
    <location>
        <begin position="124"/>
        <end position="135"/>
    </location>
</feature>